<reference evidence="6 7" key="1">
    <citation type="submission" date="2019-05" db="EMBL/GenBank/DDBJ databases">
        <authorList>
            <person name="Zhou X."/>
        </authorList>
    </citation>
    <scope>NUCLEOTIDE SEQUENCE [LARGE SCALE GENOMIC DNA]</scope>
    <source>
        <strain evidence="6 7">DSM 432</strain>
    </source>
</reference>
<evidence type="ECO:0000313" key="6">
    <source>
        <dbReference type="EMBL" id="TLX41664.1"/>
    </source>
</evidence>
<dbReference type="GeneID" id="95774994"/>
<feature type="domain" description="Rhodanese" evidence="5">
    <location>
        <begin position="20"/>
        <end position="138"/>
    </location>
</feature>
<keyword evidence="4" id="KW-0472">Membrane</keyword>
<dbReference type="OrthoDB" id="9781034at2"/>
<accession>A0A6C1KEJ3</accession>
<dbReference type="InterPro" id="IPR045078">
    <property type="entry name" value="TST/MPST-like"/>
</dbReference>
<dbReference type="Proteomes" id="UP000305131">
    <property type="component" value="Unassembled WGS sequence"/>
</dbReference>
<dbReference type="Gene3D" id="3.40.250.10">
    <property type="entry name" value="Rhodanese-like domain"/>
    <property type="match status" value="2"/>
</dbReference>
<gene>
    <name evidence="6" type="ORF">FBQ73_16195</name>
</gene>
<evidence type="ECO:0000256" key="1">
    <source>
        <dbReference type="ARBA" id="ARBA00022679"/>
    </source>
</evidence>
<evidence type="ECO:0000256" key="2">
    <source>
        <dbReference type="ARBA" id="ARBA00022737"/>
    </source>
</evidence>
<evidence type="ECO:0000313" key="7">
    <source>
        <dbReference type="Proteomes" id="UP000305131"/>
    </source>
</evidence>
<name>A0A6C1KEJ3_XANAU</name>
<organism evidence="6 7">
    <name type="scientific">Xanthobacter autotrophicus</name>
    <dbReference type="NCBI Taxonomy" id="280"/>
    <lineage>
        <taxon>Bacteria</taxon>
        <taxon>Pseudomonadati</taxon>
        <taxon>Pseudomonadota</taxon>
        <taxon>Alphaproteobacteria</taxon>
        <taxon>Hyphomicrobiales</taxon>
        <taxon>Xanthobacteraceae</taxon>
        <taxon>Xanthobacter</taxon>
    </lineage>
</organism>
<feature type="domain" description="Rhodanese" evidence="5">
    <location>
        <begin position="168"/>
        <end position="283"/>
    </location>
</feature>
<dbReference type="CDD" id="cd01449">
    <property type="entry name" value="TST_Repeat_2"/>
    <property type="match status" value="1"/>
</dbReference>
<evidence type="ECO:0000256" key="4">
    <source>
        <dbReference type="SAM" id="Phobius"/>
    </source>
</evidence>
<protein>
    <recommendedName>
        <fullName evidence="3">Sulfurtransferase</fullName>
    </recommendedName>
</protein>
<evidence type="ECO:0000259" key="5">
    <source>
        <dbReference type="PROSITE" id="PS50206"/>
    </source>
</evidence>
<keyword evidence="4" id="KW-1133">Transmembrane helix</keyword>
<dbReference type="SMART" id="SM00450">
    <property type="entry name" value="RHOD"/>
    <property type="match status" value="2"/>
</dbReference>
<dbReference type="PROSITE" id="PS50206">
    <property type="entry name" value="RHODANESE_3"/>
    <property type="match status" value="2"/>
</dbReference>
<proteinExistence type="predicted"/>
<evidence type="ECO:0000256" key="3">
    <source>
        <dbReference type="RuleBase" id="RU000507"/>
    </source>
</evidence>
<dbReference type="Pfam" id="PF00581">
    <property type="entry name" value="Rhodanese"/>
    <property type="match status" value="2"/>
</dbReference>
<dbReference type="EMBL" id="VAUP01000035">
    <property type="protein sequence ID" value="TLX41664.1"/>
    <property type="molecule type" value="Genomic_DNA"/>
</dbReference>
<dbReference type="GO" id="GO:0004792">
    <property type="term" value="F:thiosulfate-cyanide sulfurtransferase activity"/>
    <property type="evidence" value="ECO:0007669"/>
    <property type="project" value="InterPro"/>
</dbReference>
<dbReference type="InterPro" id="IPR036873">
    <property type="entry name" value="Rhodanese-like_dom_sf"/>
</dbReference>
<keyword evidence="1 3" id="KW-0808">Transferase</keyword>
<dbReference type="SUPFAM" id="SSF52821">
    <property type="entry name" value="Rhodanese/Cell cycle control phosphatase"/>
    <property type="match status" value="2"/>
</dbReference>
<feature type="transmembrane region" description="Helical" evidence="4">
    <location>
        <begin position="239"/>
        <end position="259"/>
    </location>
</feature>
<dbReference type="PROSITE" id="PS00683">
    <property type="entry name" value="RHODANESE_2"/>
    <property type="match status" value="1"/>
</dbReference>
<keyword evidence="2" id="KW-0677">Repeat</keyword>
<dbReference type="PANTHER" id="PTHR11364:SF27">
    <property type="entry name" value="SULFURTRANSFERASE"/>
    <property type="match status" value="1"/>
</dbReference>
<sequence length="286" mass="30528">MSTVLPGPLVSTEWLAEHLEAPDVKILDCTWLHESSNMDGRTQYRGRHLPGSVHFDIDHVADKSNPLPHMLPPAAEFAKKVGLLGISNGDKIVVYDRLCGGAAAARVWWMFRIFGYDDVALLDGGYGKWVKEKKPSDMSPVRPEPKTFTASFNPALVRNLGDMLANVASAAEQVIDARGPAKFAGSQDDVFPVKKKGHIPGSVNLPWGDLIVEETGTLIAPDALAARFTAAGIDITKPVIATCASGTISAVVLLALFILGNKTAALYDGSWAEWGLAEDTPTAAAA</sequence>
<dbReference type="AlphaFoldDB" id="A0A6C1KEJ3"/>
<keyword evidence="4" id="KW-0812">Transmembrane</keyword>
<dbReference type="InterPro" id="IPR001307">
    <property type="entry name" value="Thiosulphate_STrfase_CS"/>
</dbReference>
<comment type="caution">
    <text evidence="6">The sequence shown here is derived from an EMBL/GenBank/DDBJ whole genome shotgun (WGS) entry which is preliminary data.</text>
</comment>
<dbReference type="PANTHER" id="PTHR11364">
    <property type="entry name" value="THIOSULFATE SULFERTANSFERASE"/>
    <property type="match status" value="1"/>
</dbReference>
<dbReference type="FunFam" id="3.40.250.10:FF:000015">
    <property type="entry name" value="Sulfurtransferase"/>
    <property type="match status" value="1"/>
</dbReference>
<dbReference type="CDD" id="cd01448">
    <property type="entry name" value="TST_Repeat_1"/>
    <property type="match status" value="1"/>
</dbReference>
<dbReference type="RefSeq" id="WP_138400535.1">
    <property type="nucleotide sequence ID" value="NZ_JBAFVI010000005.1"/>
</dbReference>
<dbReference type="InterPro" id="IPR001763">
    <property type="entry name" value="Rhodanese-like_dom"/>
</dbReference>